<dbReference type="GO" id="GO:0016491">
    <property type="term" value="F:oxidoreductase activity"/>
    <property type="evidence" value="ECO:0007669"/>
    <property type="project" value="UniProtKB-KW"/>
</dbReference>
<keyword evidence="1" id="KW-0560">Oxidoreductase</keyword>
<dbReference type="InterPro" id="IPR036812">
    <property type="entry name" value="NAD(P)_OxRdtase_dom_sf"/>
</dbReference>
<proteinExistence type="predicted"/>
<dbReference type="SUPFAM" id="SSF51430">
    <property type="entry name" value="NAD(P)-linked oxidoreductase"/>
    <property type="match status" value="1"/>
</dbReference>
<dbReference type="PRINTS" id="PR00069">
    <property type="entry name" value="ALDKETRDTASE"/>
</dbReference>
<organism evidence="3 4">
    <name type="scientific">Chitinophaga parva</name>
    <dbReference type="NCBI Taxonomy" id="2169414"/>
    <lineage>
        <taxon>Bacteria</taxon>
        <taxon>Pseudomonadati</taxon>
        <taxon>Bacteroidota</taxon>
        <taxon>Chitinophagia</taxon>
        <taxon>Chitinophagales</taxon>
        <taxon>Chitinophagaceae</taxon>
        <taxon>Chitinophaga</taxon>
    </lineage>
</organism>
<name>A0A2T7BIA6_9BACT</name>
<accession>A0A2T7BIA6</accession>
<dbReference type="InterPro" id="IPR023210">
    <property type="entry name" value="NADP_OxRdtase_dom"/>
</dbReference>
<dbReference type="AlphaFoldDB" id="A0A2T7BIA6"/>
<dbReference type="PANTHER" id="PTHR43364">
    <property type="entry name" value="NADH-SPECIFIC METHYLGLYOXAL REDUCTASE-RELATED"/>
    <property type="match status" value="1"/>
</dbReference>
<feature type="domain" description="NADP-dependent oxidoreductase" evidence="2">
    <location>
        <begin position="16"/>
        <end position="324"/>
    </location>
</feature>
<dbReference type="Gene3D" id="3.20.20.100">
    <property type="entry name" value="NADP-dependent oxidoreductase domain"/>
    <property type="match status" value="1"/>
</dbReference>
<gene>
    <name evidence="3" type="ORF">DCC81_17255</name>
</gene>
<dbReference type="EMBL" id="QCYK01000002">
    <property type="protein sequence ID" value="PUZ25992.1"/>
    <property type="molecule type" value="Genomic_DNA"/>
</dbReference>
<dbReference type="InterPro" id="IPR020471">
    <property type="entry name" value="AKR"/>
</dbReference>
<protein>
    <submittedName>
        <fullName evidence="3">Aldo/keto reductase</fullName>
    </submittedName>
</protein>
<dbReference type="PANTHER" id="PTHR43364:SF4">
    <property type="entry name" value="NAD(P)-LINKED OXIDOREDUCTASE SUPERFAMILY PROTEIN"/>
    <property type="match status" value="1"/>
</dbReference>
<evidence type="ECO:0000313" key="4">
    <source>
        <dbReference type="Proteomes" id="UP000244450"/>
    </source>
</evidence>
<evidence type="ECO:0000256" key="1">
    <source>
        <dbReference type="ARBA" id="ARBA00023002"/>
    </source>
</evidence>
<dbReference type="OrthoDB" id="9773828at2"/>
<dbReference type="GO" id="GO:0005829">
    <property type="term" value="C:cytosol"/>
    <property type="evidence" value="ECO:0007669"/>
    <property type="project" value="TreeGrafter"/>
</dbReference>
<dbReference type="InterPro" id="IPR050523">
    <property type="entry name" value="AKR_Detox_Biosynth"/>
</dbReference>
<evidence type="ECO:0000313" key="3">
    <source>
        <dbReference type="EMBL" id="PUZ25992.1"/>
    </source>
</evidence>
<evidence type="ECO:0000259" key="2">
    <source>
        <dbReference type="Pfam" id="PF00248"/>
    </source>
</evidence>
<dbReference type="Pfam" id="PF00248">
    <property type="entry name" value="Aldo_ket_red"/>
    <property type="match status" value="1"/>
</dbReference>
<keyword evidence="4" id="KW-1185">Reference proteome</keyword>
<reference evidence="3 4" key="1">
    <citation type="submission" date="2018-04" db="EMBL/GenBank/DDBJ databases">
        <title>Chitinophaga fuyangensis sp. nov., isolated from soil in a chemical factory.</title>
        <authorList>
            <person name="Chen K."/>
        </authorList>
    </citation>
    <scope>NUCLEOTIDE SEQUENCE [LARGE SCALE GENOMIC DNA]</scope>
    <source>
        <strain evidence="3 4">LY-1</strain>
    </source>
</reference>
<dbReference type="Proteomes" id="UP000244450">
    <property type="component" value="Unassembled WGS sequence"/>
</dbReference>
<sequence>MEYRQLGQSSVNVSAITFGAWAIGGWMWGGSEHKDAIKAIQTSIGEGVTSIDTAPIYGQGYSEELVGEALQEVNRDKVQILTKFGMRWDLVTPHGELAMKSKDNNGNPIEVYKYAGRDSVIRECEDSLRRLRTDYIDLYQIHWPDNTTPIEETFEAVLRLQEQGKILEAGVCNYNVPQLKRAHAVLPIASNQVPYSMVEKNIEHEIVPYCVRENIGILAYSPLQRGILTGKIRPGHHFAEGDTRATSRVYKPENVSRINDFLGRLKPLAETKNATVAQLVIRWTIERPGITAALVGARNADQALQNARASQVKLSSEEMDFINKQLQGLALVS</sequence>
<dbReference type="RefSeq" id="WP_108687831.1">
    <property type="nucleotide sequence ID" value="NZ_QCYK01000002.1"/>
</dbReference>
<comment type="caution">
    <text evidence="3">The sequence shown here is derived from an EMBL/GenBank/DDBJ whole genome shotgun (WGS) entry which is preliminary data.</text>
</comment>